<dbReference type="InterPro" id="IPR006060">
    <property type="entry name" value="Maltose/Cyclodextrin-bd"/>
</dbReference>
<evidence type="ECO:0000313" key="6">
    <source>
        <dbReference type="EMBL" id="RJL06891.1"/>
    </source>
</evidence>
<evidence type="ECO:0000256" key="5">
    <source>
        <dbReference type="RuleBase" id="RU365005"/>
    </source>
</evidence>
<keyword evidence="4" id="KW-0732">Signal</keyword>
<keyword evidence="2 5" id="KW-0813">Transport</keyword>
<reference evidence="6 7" key="1">
    <citation type="submission" date="2018-09" db="EMBL/GenBank/DDBJ databases">
        <title>Paracoccus onubensis nov. sp. a moderate halophilic bacterium isolated from Gruta de las Maravillas (Aracena, Spain).</title>
        <authorList>
            <person name="Jurado V."/>
            <person name="Gutierrez-Patricio S."/>
            <person name="Gonzalez-Pimentel J.L."/>
            <person name="Laiz L."/>
            <person name="Saiz-Jimenez C."/>
        </authorList>
    </citation>
    <scope>NUCLEOTIDE SEQUENCE [LARGE SCALE GENOMIC DNA]</scope>
    <source>
        <strain evidence="6 7">DSM 19484</strain>
    </source>
</reference>
<comment type="caution">
    <text evidence="6">The sequence shown here is derived from an EMBL/GenBank/DDBJ whole genome shotgun (WGS) entry which is preliminary data.</text>
</comment>
<dbReference type="Gene3D" id="3.40.190.10">
    <property type="entry name" value="Periplasmic binding protein-like II"/>
    <property type="match status" value="2"/>
</dbReference>
<keyword evidence="7" id="KW-1185">Reference proteome</keyword>
<dbReference type="OrthoDB" id="9766989at2"/>
<dbReference type="InterPro" id="IPR006059">
    <property type="entry name" value="SBP"/>
</dbReference>
<dbReference type="SUPFAM" id="SSF53850">
    <property type="entry name" value="Periplasmic binding protein-like II"/>
    <property type="match status" value="1"/>
</dbReference>
<dbReference type="NCBIfam" id="NF007011">
    <property type="entry name" value="PRK09474.1"/>
    <property type="match status" value="1"/>
</dbReference>
<comment type="similarity">
    <text evidence="1 5">Belongs to the bacterial solute-binding protein 1 family.</text>
</comment>
<dbReference type="GO" id="GO:1901982">
    <property type="term" value="F:maltose binding"/>
    <property type="evidence" value="ECO:0007669"/>
    <property type="project" value="TreeGrafter"/>
</dbReference>
<dbReference type="PRINTS" id="PR00181">
    <property type="entry name" value="MALTOSEBP"/>
</dbReference>
<dbReference type="PANTHER" id="PTHR30061:SF50">
    <property type="entry name" value="MALTOSE_MALTODEXTRIN-BINDING PERIPLASMIC PROTEIN"/>
    <property type="match status" value="1"/>
</dbReference>
<dbReference type="GO" id="GO:0015768">
    <property type="term" value="P:maltose transport"/>
    <property type="evidence" value="ECO:0007669"/>
    <property type="project" value="TreeGrafter"/>
</dbReference>
<keyword evidence="5" id="KW-0574">Periplasm</keyword>
<dbReference type="PANTHER" id="PTHR30061">
    <property type="entry name" value="MALTOSE-BINDING PERIPLASMIC PROTEIN"/>
    <property type="match status" value="1"/>
</dbReference>
<dbReference type="EMBL" id="QZEV01000005">
    <property type="protein sequence ID" value="RJL06891.1"/>
    <property type="molecule type" value="Genomic_DNA"/>
</dbReference>
<organism evidence="6 7">
    <name type="scientific">Paracoccus aestuarii</name>
    <dbReference type="NCBI Taxonomy" id="453842"/>
    <lineage>
        <taxon>Bacteria</taxon>
        <taxon>Pseudomonadati</taxon>
        <taxon>Pseudomonadota</taxon>
        <taxon>Alphaproteobacteria</taxon>
        <taxon>Rhodobacterales</taxon>
        <taxon>Paracoccaceae</taxon>
        <taxon>Paracoccus</taxon>
    </lineage>
</organism>
<dbReference type="Proteomes" id="UP000285530">
    <property type="component" value="Unassembled WGS sequence"/>
</dbReference>
<name>A0A419A1P4_9RHOB</name>
<dbReference type="GO" id="GO:0042956">
    <property type="term" value="P:maltodextrin transmembrane transport"/>
    <property type="evidence" value="ECO:0007669"/>
    <property type="project" value="TreeGrafter"/>
</dbReference>
<dbReference type="GO" id="GO:0055052">
    <property type="term" value="C:ATP-binding cassette (ABC) transporter complex, substrate-binding subunit-containing"/>
    <property type="evidence" value="ECO:0007669"/>
    <property type="project" value="TreeGrafter"/>
</dbReference>
<accession>A0A419A1P4</accession>
<dbReference type="RefSeq" id="WP_119885042.1">
    <property type="nucleotide sequence ID" value="NZ_CP067169.1"/>
</dbReference>
<protein>
    <recommendedName>
        <fullName evidence="5">Maltodextrin-binding protein</fullName>
    </recommendedName>
</protein>
<gene>
    <name evidence="6" type="primary">malE</name>
    <name evidence="6" type="ORF">D3P06_02545</name>
</gene>
<keyword evidence="3 5" id="KW-0762">Sugar transport</keyword>
<evidence type="ECO:0000256" key="1">
    <source>
        <dbReference type="ARBA" id="ARBA00008520"/>
    </source>
</evidence>
<evidence type="ECO:0000256" key="3">
    <source>
        <dbReference type="ARBA" id="ARBA00022597"/>
    </source>
</evidence>
<comment type="function">
    <text evidence="5">Part of the ABC transporter complex MalEFGK involved in maltose/maltodextrin import. Binds maltose and higher maltodextrins.</text>
</comment>
<evidence type="ECO:0000256" key="4">
    <source>
        <dbReference type="ARBA" id="ARBA00022729"/>
    </source>
</evidence>
<proteinExistence type="inferred from homology"/>
<dbReference type="AlphaFoldDB" id="A0A419A1P4"/>
<comment type="subcellular location">
    <subcellularLocation>
        <location evidence="5">Periplasm</location>
    </subcellularLocation>
</comment>
<dbReference type="GO" id="GO:0042597">
    <property type="term" value="C:periplasmic space"/>
    <property type="evidence" value="ECO:0007669"/>
    <property type="project" value="UniProtKB-SubCell"/>
</dbReference>
<dbReference type="Pfam" id="PF01547">
    <property type="entry name" value="SBP_bac_1"/>
    <property type="match status" value="1"/>
</dbReference>
<evidence type="ECO:0000313" key="7">
    <source>
        <dbReference type="Proteomes" id="UP000285530"/>
    </source>
</evidence>
<evidence type="ECO:0000256" key="2">
    <source>
        <dbReference type="ARBA" id="ARBA00022448"/>
    </source>
</evidence>
<dbReference type="GO" id="GO:0015144">
    <property type="term" value="F:carbohydrate transmembrane transporter activity"/>
    <property type="evidence" value="ECO:0007669"/>
    <property type="project" value="InterPro"/>
</dbReference>
<sequence length="386" mass="40542">MTRILGLTGLLLCTATPVLALQDGLILIWTGANRDRQALEAAVQPFVEDYGIPVSVEVVDPDLAQKFQQAASTGDGPDIVMWAHDRFGEWASGGLIAPVQPSAGWAEGILGSAMEAMQFDNATWGYPVSVEAVHLIYNTDLIDTPPASFDDLIAMDHDGAKILWDYTNAYFSMPLLMANGGYAFRKVDGSYDGTETGVNNEGAIQGGEMLRRLIDEGVMPTGVDYGIMDGAMNRGDVAMVLNGPWAWSTLAESGINFAVAPIPTVGDAVTTPFVGVQAMALNAASPNRDLAVELLENYLLTEEGLATWNANGALGALADESAAAAQDDANIAGMLEIAATGVPMPSNAEMGAYWAAMQPALTNIVTGAQTAEAALNDAAARILGER</sequence>